<dbReference type="InterPro" id="IPR001222">
    <property type="entry name" value="Znf_TFIIS"/>
</dbReference>
<dbReference type="GO" id="GO:0008270">
    <property type="term" value="F:zinc ion binding"/>
    <property type="evidence" value="ECO:0007669"/>
    <property type="project" value="UniProtKB-KW"/>
</dbReference>
<dbReference type="AlphaFoldDB" id="M9SAX8"/>
<dbReference type="EMBL" id="CP004049">
    <property type="protein sequence ID" value="AGI84934.2"/>
    <property type="molecule type" value="Genomic_DNA"/>
</dbReference>
<evidence type="ECO:0000313" key="14">
    <source>
        <dbReference type="Proteomes" id="UP000012672"/>
    </source>
</evidence>
<keyword evidence="4 9" id="KW-0862">Zinc</keyword>
<comment type="similarity">
    <text evidence="8 11">Belongs to the archaeal rpoM/eukaryotic RPA12/RPB9/RPC11 RNA polymerase family.</text>
</comment>
<feature type="binding site" evidence="9">
    <location>
        <position position="6"/>
    </location>
    <ligand>
        <name>Zn(2+)</name>
        <dbReference type="ChEBI" id="CHEBI:29105"/>
        <label>1</label>
    </ligand>
</feature>
<dbReference type="InterPro" id="IPR019761">
    <property type="entry name" value="DNA-dir_RNA_pol-M_15_CS"/>
</dbReference>
<dbReference type="InterPro" id="IPR001529">
    <property type="entry name" value="Zn_ribbon_RPB9"/>
</dbReference>
<evidence type="ECO:0000256" key="7">
    <source>
        <dbReference type="ARBA" id="ARBA00032962"/>
    </source>
</evidence>
<evidence type="ECO:0000313" key="13">
    <source>
        <dbReference type="EMBL" id="AGI84934.2"/>
    </source>
</evidence>
<evidence type="ECO:0000256" key="11">
    <source>
        <dbReference type="RuleBase" id="RU003474"/>
    </source>
</evidence>
<evidence type="ECO:0000256" key="5">
    <source>
        <dbReference type="ARBA" id="ARBA00023015"/>
    </source>
</evidence>
<feature type="binding site" evidence="9">
    <location>
        <position position="67"/>
    </location>
    <ligand>
        <name>Zn(2+)</name>
        <dbReference type="ChEBI" id="CHEBI:29105"/>
        <label>2</label>
    </ligand>
</feature>
<dbReference type="eggNOG" id="arCOG00579">
    <property type="taxonomic scope" value="Archaea"/>
</dbReference>
<keyword evidence="2 9" id="KW-0479">Metal-binding</keyword>
<dbReference type="NCBIfam" id="TIGR01384">
    <property type="entry name" value="TFS_arch"/>
    <property type="match status" value="1"/>
</dbReference>
<keyword evidence="14" id="KW-1185">Reference proteome</keyword>
<dbReference type="Gene3D" id="2.20.25.10">
    <property type="match status" value="1"/>
</dbReference>
<dbReference type="SMART" id="SM00440">
    <property type="entry name" value="ZnF_C2C2"/>
    <property type="match status" value="1"/>
</dbReference>
<accession>M9SAX8</accession>
<name>M9SAX8_METAX</name>
<dbReference type="HOGENOM" id="CLU_093932_3_2_2"/>
<dbReference type="InterPro" id="IPR006288">
    <property type="entry name" value="TFS"/>
</dbReference>
<evidence type="ECO:0000256" key="3">
    <source>
        <dbReference type="ARBA" id="ARBA00022771"/>
    </source>
</evidence>
<proteinExistence type="inferred from homology"/>
<feature type="binding site" evidence="9">
    <location>
        <position position="64"/>
    </location>
    <ligand>
        <name>Zn(2+)</name>
        <dbReference type="ChEBI" id="CHEBI:29105"/>
        <label>2</label>
    </ligand>
</feature>
<dbReference type="InParanoid" id="M9SAX8"/>
<feature type="binding site" evidence="9">
    <location>
        <position position="92"/>
    </location>
    <ligand>
        <name>Zn(2+)</name>
        <dbReference type="ChEBI" id="CHEBI:29105"/>
        <label>2</label>
    </ligand>
</feature>
<dbReference type="Proteomes" id="UP000012672">
    <property type="component" value="Chromosome"/>
</dbReference>
<dbReference type="KEGG" id="max:MMALV_01780"/>
<gene>
    <name evidence="13" type="ORF">MMALV_01780</name>
</gene>
<evidence type="ECO:0000256" key="4">
    <source>
        <dbReference type="ARBA" id="ARBA00022833"/>
    </source>
</evidence>
<dbReference type="SUPFAM" id="SSF57783">
    <property type="entry name" value="Zinc beta-ribbon"/>
    <property type="match status" value="1"/>
</dbReference>
<dbReference type="GO" id="GO:0006351">
    <property type="term" value="P:DNA-templated transcription"/>
    <property type="evidence" value="ECO:0007669"/>
    <property type="project" value="InterPro"/>
</dbReference>
<evidence type="ECO:0000256" key="2">
    <source>
        <dbReference type="ARBA" id="ARBA00022723"/>
    </source>
</evidence>
<dbReference type="STRING" id="1236689.MMALV_01780"/>
<dbReference type="PROSITE" id="PS01030">
    <property type="entry name" value="RNA_POL_M_15KD"/>
    <property type="match status" value="1"/>
</dbReference>
<keyword evidence="5" id="KW-0805">Transcription regulation</keyword>
<evidence type="ECO:0000256" key="10">
    <source>
        <dbReference type="PIRSR" id="PIRSR005586-2"/>
    </source>
</evidence>
<feature type="binding site" evidence="9">
    <location>
        <position position="9"/>
    </location>
    <ligand>
        <name>Zn(2+)</name>
        <dbReference type="ChEBI" id="CHEBI:29105"/>
        <label>1</label>
    </ligand>
</feature>
<dbReference type="CDD" id="cd00656">
    <property type="entry name" value="Zn-ribbon"/>
    <property type="match status" value="1"/>
</dbReference>
<evidence type="ECO:0000256" key="9">
    <source>
        <dbReference type="PIRSR" id="PIRSR005586-1"/>
    </source>
</evidence>
<evidence type="ECO:0000259" key="12">
    <source>
        <dbReference type="PROSITE" id="PS51133"/>
    </source>
</evidence>
<evidence type="ECO:0000256" key="6">
    <source>
        <dbReference type="ARBA" id="ARBA00023163"/>
    </source>
</evidence>
<dbReference type="PROSITE" id="PS51133">
    <property type="entry name" value="ZF_TFIIS_2"/>
    <property type="match status" value="1"/>
</dbReference>
<feature type="binding site" evidence="9">
    <location>
        <position position="25"/>
    </location>
    <ligand>
        <name>Zn(2+)</name>
        <dbReference type="ChEBI" id="CHEBI:29105"/>
        <label>1</label>
    </ligand>
</feature>
<dbReference type="PROSITE" id="PS00466">
    <property type="entry name" value="ZF_TFIIS_1"/>
    <property type="match status" value="1"/>
</dbReference>
<feature type="domain" description="TFIIS-type" evidence="12">
    <location>
        <begin position="60"/>
        <end position="100"/>
    </location>
</feature>
<protein>
    <recommendedName>
        <fullName evidence="1">Transcription factor S</fullName>
    </recommendedName>
    <alternativeName>
        <fullName evidence="7">Transcription elongation factor IIS/RNA polymerase subunit homolog</fullName>
    </alternativeName>
</protein>
<dbReference type="FunCoup" id="M9SAX8">
    <property type="interactions" value="93"/>
</dbReference>
<dbReference type="PIRSF" id="PIRSF005586">
    <property type="entry name" value="RNApol_RpoM"/>
    <property type="match status" value="1"/>
</dbReference>
<evidence type="ECO:0000256" key="8">
    <source>
        <dbReference type="PIRNR" id="PIRNR005586"/>
    </source>
</evidence>
<dbReference type="InterPro" id="IPR012164">
    <property type="entry name" value="Rpa12/Rpb9/Rpc10/TFS"/>
</dbReference>
<keyword evidence="3 10" id="KW-0863">Zinc-finger</keyword>
<feature type="binding site" evidence="9">
    <location>
        <position position="22"/>
    </location>
    <ligand>
        <name>Zn(2+)</name>
        <dbReference type="ChEBI" id="CHEBI:29105"/>
        <label>1</label>
    </ligand>
</feature>
<dbReference type="Pfam" id="PF02150">
    <property type="entry name" value="Zn_ribbon_RPB9"/>
    <property type="match status" value="1"/>
</dbReference>
<dbReference type="SMART" id="SM00661">
    <property type="entry name" value="RPOL9"/>
    <property type="match status" value="1"/>
</dbReference>
<dbReference type="PANTHER" id="PTHR11239:SF12">
    <property type="entry name" value="DNA-DIRECTED RNA POLYMERASE III SUBUNIT RPC10"/>
    <property type="match status" value="1"/>
</dbReference>
<dbReference type="PANTHER" id="PTHR11239">
    <property type="entry name" value="DNA-DIRECTED RNA POLYMERASE"/>
    <property type="match status" value="1"/>
</dbReference>
<dbReference type="GO" id="GO:0006355">
    <property type="term" value="P:regulation of DNA-templated transcription"/>
    <property type="evidence" value="ECO:0007669"/>
    <property type="project" value="InterPro"/>
</dbReference>
<sequence>MISLFCPECGSMMFPKDGKYKCASCGHEEDVSGKAQVYKTDSQNKEMTIISENDATLPKTRITCPECGHTEAYYVIRQTRAADEPETMFYRCCKCNHTWRQN</sequence>
<feature type="binding site" evidence="9">
    <location>
        <position position="95"/>
    </location>
    <ligand>
        <name>Zn(2+)</name>
        <dbReference type="ChEBI" id="CHEBI:29105"/>
        <label>2</label>
    </ligand>
</feature>
<organism evidence="13 14">
    <name type="scientific">Methanomethylophilus alvi (strain Mx1201)</name>
    <dbReference type="NCBI Taxonomy" id="1236689"/>
    <lineage>
        <taxon>Archaea</taxon>
        <taxon>Methanobacteriati</taxon>
        <taxon>Thermoplasmatota</taxon>
        <taxon>Thermoplasmata</taxon>
        <taxon>Methanomassiliicoccales</taxon>
        <taxon>Methanomethylophilaceae</taxon>
        <taxon>Methanomethylophilus</taxon>
    </lineage>
</organism>
<feature type="zinc finger region" description="C4-type" evidence="10">
    <location>
        <begin position="6"/>
        <end position="25"/>
    </location>
</feature>
<dbReference type="Pfam" id="PF01096">
    <property type="entry name" value="Zn_ribbon_TFIIS"/>
    <property type="match status" value="1"/>
</dbReference>
<reference evidence="13 14" key="1">
    <citation type="journal article" date="2012" name="J. Bacteriol.">
        <title>Genome sequence of 'Candidatus Methanomethylophilus alvus' Mx1201, a methanogenic archaeon from the human gut belonging to a seventh order of methanogens.</title>
        <authorList>
            <person name="Borrel G."/>
            <person name="Harris H.M."/>
            <person name="Tottey W."/>
            <person name="Mihajlovski A."/>
            <person name="Parisot N."/>
            <person name="Peyretaillade E."/>
            <person name="Peyret P."/>
            <person name="Gribaldo S."/>
            <person name="O'Toole P.W."/>
            <person name="Brugere J.F."/>
        </authorList>
    </citation>
    <scope>NUCLEOTIDE SEQUENCE [LARGE SCALE GENOMIC DNA]</scope>
    <source>
        <strain evidence="13 14">Mx1201</strain>
    </source>
</reference>
<evidence type="ECO:0000256" key="1">
    <source>
        <dbReference type="ARBA" id="ARBA00018272"/>
    </source>
</evidence>
<keyword evidence="6 8" id="KW-0804">Transcription</keyword>
<dbReference type="GO" id="GO:0003676">
    <property type="term" value="F:nucleic acid binding"/>
    <property type="evidence" value="ECO:0007669"/>
    <property type="project" value="InterPro"/>
</dbReference>
<dbReference type="GO" id="GO:0003899">
    <property type="term" value="F:DNA-directed RNA polymerase activity"/>
    <property type="evidence" value="ECO:0007669"/>
    <property type="project" value="InterPro"/>
</dbReference>